<sequence length="170" mass="18527">MMSPLLERLEQAETAARQRLEQLLEQVDETKRDVERYCITRETLAALTAEDEGAGEADQGQPKDLDEQADRASAAADDDAADDHGGAERPQLRGLREQAVVLLASAEEPMRARDVVRAMGKPDTRSQVEGMRSRLKRLVEDGWLAERAQGLYTIASGVNGSARKGAAPGK</sequence>
<feature type="compositionally biased region" description="Basic and acidic residues" evidence="2">
    <location>
        <begin position="82"/>
        <end position="94"/>
    </location>
</feature>
<evidence type="ECO:0000256" key="1">
    <source>
        <dbReference type="SAM" id="Coils"/>
    </source>
</evidence>
<comment type="caution">
    <text evidence="3">The sequence shown here is derived from an EMBL/GenBank/DDBJ whole genome shotgun (WGS) entry which is preliminary data.</text>
</comment>
<feature type="coiled-coil region" evidence="1">
    <location>
        <begin position="6"/>
        <end position="40"/>
    </location>
</feature>
<feature type="region of interest" description="Disordered" evidence="2">
    <location>
        <begin position="45"/>
        <end position="94"/>
    </location>
</feature>
<dbReference type="AlphaFoldDB" id="A0A7W7RUH3"/>
<proteinExistence type="predicted"/>
<reference evidence="3 4" key="1">
    <citation type="submission" date="2020-08" db="EMBL/GenBank/DDBJ databases">
        <title>Sequencing the genomes of 1000 actinobacteria strains.</title>
        <authorList>
            <person name="Klenk H.-P."/>
        </authorList>
    </citation>
    <scope>NUCLEOTIDE SEQUENCE [LARGE SCALE GENOMIC DNA]</scope>
    <source>
        <strain evidence="3 4">DSM 43023</strain>
    </source>
</reference>
<protein>
    <submittedName>
        <fullName evidence="3">Uncharacterized protein</fullName>
    </submittedName>
</protein>
<keyword evidence="4" id="KW-1185">Reference proteome</keyword>
<dbReference type="Proteomes" id="UP000534286">
    <property type="component" value="Unassembled WGS sequence"/>
</dbReference>
<evidence type="ECO:0000256" key="2">
    <source>
        <dbReference type="SAM" id="MobiDB-lite"/>
    </source>
</evidence>
<evidence type="ECO:0000313" key="3">
    <source>
        <dbReference type="EMBL" id="MBB4938433.1"/>
    </source>
</evidence>
<gene>
    <name evidence="3" type="ORF">FHR32_002738</name>
</gene>
<evidence type="ECO:0000313" key="4">
    <source>
        <dbReference type="Proteomes" id="UP000534286"/>
    </source>
</evidence>
<organism evidence="3 4">
    <name type="scientific">Streptosporangium album</name>
    <dbReference type="NCBI Taxonomy" id="47479"/>
    <lineage>
        <taxon>Bacteria</taxon>
        <taxon>Bacillati</taxon>
        <taxon>Actinomycetota</taxon>
        <taxon>Actinomycetes</taxon>
        <taxon>Streptosporangiales</taxon>
        <taxon>Streptosporangiaceae</taxon>
        <taxon>Streptosporangium</taxon>
    </lineage>
</organism>
<accession>A0A7W7RUH3</accession>
<dbReference type="RefSeq" id="WP_184754607.1">
    <property type="nucleotide sequence ID" value="NZ_BAABEK010000048.1"/>
</dbReference>
<feature type="compositionally biased region" description="Basic and acidic residues" evidence="2">
    <location>
        <begin position="61"/>
        <end position="70"/>
    </location>
</feature>
<dbReference type="EMBL" id="JACHJU010000001">
    <property type="protein sequence ID" value="MBB4938433.1"/>
    <property type="molecule type" value="Genomic_DNA"/>
</dbReference>
<keyword evidence="1" id="KW-0175">Coiled coil</keyword>
<name>A0A7W7RUH3_9ACTN</name>